<proteinExistence type="predicted"/>
<evidence type="ECO:0000256" key="1">
    <source>
        <dbReference type="SAM" id="SignalP"/>
    </source>
</evidence>
<gene>
    <name evidence="2" type="ORF">NX784_19450</name>
</gene>
<feature type="chain" id="PRO_5045131134" evidence="1">
    <location>
        <begin position="27"/>
        <end position="189"/>
    </location>
</feature>
<accession>A0ABT1ZV12</accession>
<organism evidence="2 3">
    <name type="scientific">Massilia pinisoli</name>
    <dbReference type="NCBI Taxonomy" id="1772194"/>
    <lineage>
        <taxon>Bacteria</taxon>
        <taxon>Pseudomonadati</taxon>
        <taxon>Pseudomonadota</taxon>
        <taxon>Betaproteobacteria</taxon>
        <taxon>Burkholderiales</taxon>
        <taxon>Oxalobacteraceae</taxon>
        <taxon>Telluria group</taxon>
        <taxon>Massilia</taxon>
    </lineage>
</organism>
<feature type="signal peptide" evidence="1">
    <location>
        <begin position="1"/>
        <end position="26"/>
    </location>
</feature>
<keyword evidence="3" id="KW-1185">Reference proteome</keyword>
<dbReference type="RefSeq" id="WP_258818345.1">
    <property type="nucleotide sequence ID" value="NZ_JANUGW010000015.1"/>
</dbReference>
<keyword evidence="1" id="KW-0732">Signal</keyword>
<sequence>MTNLKKLMSRALLALTLLAGTTGAYANPTYHVALDTSAASGDGYMQIDFLPFLTSDVLTATISGLDGAFTGTPDLANVVQSGGAYTFKSDAFSEFFQSIVLGGQFGFDVTFGGTPLDGGSTSLTVDLLNAAGDYLAYPAASISLVADLPPAIATDAAFATVNPVPEPADWMLVAAGLVLLTWTQRRRLR</sequence>
<dbReference type="EMBL" id="JANUGW010000015">
    <property type="protein sequence ID" value="MCS0583775.1"/>
    <property type="molecule type" value="Genomic_DNA"/>
</dbReference>
<evidence type="ECO:0000313" key="2">
    <source>
        <dbReference type="EMBL" id="MCS0583775.1"/>
    </source>
</evidence>
<reference evidence="2 3" key="1">
    <citation type="submission" date="2022-08" db="EMBL/GenBank/DDBJ databases">
        <title>Reclassification of Massilia species as members of the genera Telluria, Duganella, Pseudoduganella, Mokoshia gen. nov. and Zemynaea gen. nov. using orthogonal and non-orthogonal genome-based approaches.</title>
        <authorList>
            <person name="Bowman J.P."/>
        </authorList>
    </citation>
    <scope>NUCLEOTIDE SEQUENCE [LARGE SCALE GENOMIC DNA]</scope>
    <source>
        <strain evidence="2 3">JCM 31316</strain>
    </source>
</reference>
<comment type="caution">
    <text evidence="2">The sequence shown here is derived from an EMBL/GenBank/DDBJ whole genome shotgun (WGS) entry which is preliminary data.</text>
</comment>
<dbReference type="NCBIfam" id="NF038129">
    <property type="entry name" value="PEP_NF038129"/>
    <property type="match status" value="1"/>
</dbReference>
<protein>
    <submittedName>
        <fullName evidence="2">NF038129 family PEP-CTERM protein</fullName>
    </submittedName>
</protein>
<evidence type="ECO:0000313" key="3">
    <source>
        <dbReference type="Proteomes" id="UP001204151"/>
    </source>
</evidence>
<name>A0ABT1ZV12_9BURK</name>
<dbReference type="Proteomes" id="UP001204151">
    <property type="component" value="Unassembled WGS sequence"/>
</dbReference>